<evidence type="ECO:0000256" key="1">
    <source>
        <dbReference type="SAM" id="MobiDB-lite"/>
    </source>
</evidence>
<keyword evidence="3" id="KW-1185">Reference proteome</keyword>
<protein>
    <submittedName>
        <fullName evidence="2">Uncharacterized protein</fullName>
    </submittedName>
</protein>
<organism evidence="2 3">
    <name type="scientific">Plakobranchus ocellatus</name>
    <dbReference type="NCBI Taxonomy" id="259542"/>
    <lineage>
        <taxon>Eukaryota</taxon>
        <taxon>Metazoa</taxon>
        <taxon>Spiralia</taxon>
        <taxon>Lophotrochozoa</taxon>
        <taxon>Mollusca</taxon>
        <taxon>Gastropoda</taxon>
        <taxon>Heterobranchia</taxon>
        <taxon>Euthyneura</taxon>
        <taxon>Panpulmonata</taxon>
        <taxon>Sacoglossa</taxon>
        <taxon>Placobranchoidea</taxon>
        <taxon>Plakobranchidae</taxon>
        <taxon>Plakobranchus</taxon>
    </lineage>
</organism>
<reference evidence="2 3" key="1">
    <citation type="journal article" date="2021" name="Elife">
        <title>Chloroplast acquisition without the gene transfer in kleptoplastic sea slugs, Plakobranchus ocellatus.</title>
        <authorList>
            <person name="Maeda T."/>
            <person name="Takahashi S."/>
            <person name="Yoshida T."/>
            <person name="Shimamura S."/>
            <person name="Takaki Y."/>
            <person name="Nagai Y."/>
            <person name="Toyoda A."/>
            <person name="Suzuki Y."/>
            <person name="Arimoto A."/>
            <person name="Ishii H."/>
            <person name="Satoh N."/>
            <person name="Nishiyama T."/>
            <person name="Hasebe M."/>
            <person name="Maruyama T."/>
            <person name="Minagawa J."/>
            <person name="Obokata J."/>
            <person name="Shigenobu S."/>
        </authorList>
    </citation>
    <scope>NUCLEOTIDE SEQUENCE [LARGE SCALE GENOMIC DNA]</scope>
</reference>
<accession>A0AAV3Z5G4</accession>
<name>A0AAV3Z5G4_9GAST</name>
<feature type="compositionally biased region" description="Basic and acidic residues" evidence="1">
    <location>
        <begin position="101"/>
        <end position="117"/>
    </location>
</feature>
<evidence type="ECO:0000313" key="2">
    <source>
        <dbReference type="EMBL" id="GFN89907.1"/>
    </source>
</evidence>
<evidence type="ECO:0000313" key="3">
    <source>
        <dbReference type="Proteomes" id="UP000735302"/>
    </source>
</evidence>
<comment type="caution">
    <text evidence="2">The sequence shown here is derived from an EMBL/GenBank/DDBJ whole genome shotgun (WGS) entry which is preliminary data.</text>
</comment>
<dbReference type="EMBL" id="BLXT01001969">
    <property type="protein sequence ID" value="GFN89907.1"/>
    <property type="molecule type" value="Genomic_DNA"/>
</dbReference>
<feature type="region of interest" description="Disordered" evidence="1">
    <location>
        <begin position="20"/>
        <end position="117"/>
    </location>
</feature>
<dbReference type="AlphaFoldDB" id="A0AAV3Z5G4"/>
<feature type="compositionally biased region" description="Basic and acidic residues" evidence="1">
    <location>
        <begin position="33"/>
        <end position="45"/>
    </location>
</feature>
<gene>
    <name evidence="2" type="ORF">PoB_001641300</name>
</gene>
<sequence length="117" mass="12548">MTQLDRFEIKSRSPSVLISNYVENQSIGSGGTGERERERERERQQNMDGNHSTSTSPRILQVVQGEKNKAPNIAGDGKVSGYGGGEDGGDGGDVHTVGASSRERKTGLEVRTGETRG</sequence>
<proteinExistence type="predicted"/>
<feature type="compositionally biased region" description="Polar residues" evidence="1">
    <location>
        <begin position="46"/>
        <end position="58"/>
    </location>
</feature>
<dbReference type="Proteomes" id="UP000735302">
    <property type="component" value="Unassembled WGS sequence"/>
</dbReference>